<feature type="region of interest" description="Disordered" evidence="6">
    <location>
        <begin position="28"/>
        <end position="47"/>
    </location>
</feature>
<accession>A0ABQ9FV35</accession>
<keyword evidence="10" id="KW-1185">Reference proteome</keyword>
<evidence type="ECO:0000256" key="4">
    <source>
        <dbReference type="ARBA" id="ARBA00022989"/>
    </source>
</evidence>
<dbReference type="InterPro" id="IPR050291">
    <property type="entry name" value="CDF_Transporter"/>
</dbReference>
<evidence type="ECO:0000256" key="1">
    <source>
        <dbReference type="ARBA" id="ARBA00004141"/>
    </source>
</evidence>
<reference evidence="9 10" key="1">
    <citation type="submission" date="2022-12" db="EMBL/GenBank/DDBJ databases">
        <title>Chromosome-level genome of Tegillarca granosa.</title>
        <authorList>
            <person name="Kim J."/>
        </authorList>
    </citation>
    <scope>NUCLEOTIDE SEQUENCE [LARGE SCALE GENOMIC DNA]</scope>
    <source>
        <strain evidence="9">Teg-2019</strain>
        <tissue evidence="9">Adductor muscle</tissue>
    </source>
</reference>
<evidence type="ECO:0000256" key="6">
    <source>
        <dbReference type="SAM" id="MobiDB-lite"/>
    </source>
</evidence>
<feature type="region of interest" description="Disordered" evidence="6">
    <location>
        <begin position="102"/>
        <end position="122"/>
    </location>
</feature>
<gene>
    <name evidence="9" type="ORF">KUTeg_001727</name>
</gene>
<evidence type="ECO:0000313" key="9">
    <source>
        <dbReference type="EMBL" id="KAJ8320140.1"/>
    </source>
</evidence>
<dbReference type="PANTHER" id="PTHR43840">
    <property type="entry name" value="MITOCHONDRIAL METAL TRANSPORTER 1-RELATED"/>
    <property type="match status" value="1"/>
</dbReference>
<feature type="compositionally biased region" description="Basic and acidic residues" evidence="6">
    <location>
        <begin position="34"/>
        <end position="47"/>
    </location>
</feature>
<dbReference type="PANTHER" id="PTHR43840:SF13">
    <property type="entry name" value="CATION EFFLUX PROTEIN CYTOPLASMIC DOMAIN-CONTAINING PROTEIN"/>
    <property type="match status" value="1"/>
</dbReference>
<evidence type="ECO:0000256" key="5">
    <source>
        <dbReference type="ARBA" id="ARBA00023136"/>
    </source>
</evidence>
<keyword evidence="5 7" id="KW-0472">Membrane</keyword>
<feature type="transmembrane region" description="Helical" evidence="7">
    <location>
        <begin position="317"/>
        <end position="337"/>
    </location>
</feature>
<sequence length="418" mass="47077">MAFYMILQILKENVVNQIYQRPVDTNTYTNNKLYEGRSDGYPSDADHDEKKLEICSNKFSDANGLSNETLQSVRDFEIDKTTNVENFEVIATSCDENGNAYNDDAFSSSSQTTNRHSDSSSFAGRHMDKIETSYFTKLDYLDQTKGYSSGEYIPKIYENGYSEFSSDIVLDVDKSFDGFFSYNENEGLGKQNIAENFSSQLTPVSIYPKGDLDANGNTTENTKEQHNENYFNIEQLTSNIYQNIDNRKSLSKRVRSFYKKQNALIESIQEEAGNKQQRACNIQNKTCLYAKVSFLANLILLIAKTIAAVVSGSMAIISSLVDSVVDLVSGIVIWLTARAVKRTDFLKYPLGKKRLEPLGVIVLSVIMGIASLQLVKESVQKMIGLANFTQEPPTVGMANHRDICCHNRWVDVWFKGIQ</sequence>
<comment type="caution">
    <text evidence="9">The sequence shown here is derived from an EMBL/GenBank/DDBJ whole genome shotgun (WGS) entry which is preliminary data.</text>
</comment>
<proteinExistence type="predicted"/>
<dbReference type="InterPro" id="IPR027469">
    <property type="entry name" value="Cation_efflux_TMD_sf"/>
</dbReference>
<comment type="subcellular location">
    <subcellularLocation>
        <location evidence="1">Membrane</location>
        <topology evidence="1">Multi-pass membrane protein</topology>
    </subcellularLocation>
</comment>
<keyword evidence="4 7" id="KW-1133">Transmembrane helix</keyword>
<evidence type="ECO:0000256" key="3">
    <source>
        <dbReference type="ARBA" id="ARBA00022692"/>
    </source>
</evidence>
<dbReference type="Proteomes" id="UP001217089">
    <property type="component" value="Unassembled WGS sequence"/>
</dbReference>
<dbReference type="Pfam" id="PF01545">
    <property type="entry name" value="Cation_efflux"/>
    <property type="match status" value="1"/>
</dbReference>
<feature type="transmembrane region" description="Helical" evidence="7">
    <location>
        <begin position="357"/>
        <end position="375"/>
    </location>
</feature>
<evidence type="ECO:0000313" key="10">
    <source>
        <dbReference type="Proteomes" id="UP001217089"/>
    </source>
</evidence>
<feature type="domain" description="Cation efflux protein transmembrane" evidence="8">
    <location>
        <begin position="291"/>
        <end position="387"/>
    </location>
</feature>
<dbReference type="EMBL" id="JARBDR010000141">
    <property type="protein sequence ID" value="KAJ8320140.1"/>
    <property type="molecule type" value="Genomic_DNA"/>
</dbReference>
<dbReference type="InterPro" id="IPR058533">
    <property type="entry name" value="Cation_efflux_TM"/>
</dbReference>
<dbReference type="SUPFAM" id="SSF161111">
    <property type="entry name" value="Cation efflux protein transmembrane domain-like"/>
    <property type="match status" value="1"/>
</dbReference>
<evidence type="ECO:0000256" key="7">
    <source>
        <dbReference type="SAM" id="Phobius"/>
    </source>
</evidence>
<evidence type="ECO:0000259" key="8">
    <source>
        <dbReference type="Pfam" id="PF01545"/>
    </source>
</evidence>
<organism evidence="9 10">
    <name type="scientific">Tegillarca granosa</name>
    <name type="common">Malaysian cockle</name>
    <name type="synonym">Anadara granosa</name>
    <dbReference type="NCBI Taxonomy" id="220873"/>
    <lineage>
        <taxon>Eukaryota</taxon>
        <taxon>Metazoa</taxon>
        <taxon>Spiralia</taxon>
        <taxon>Lophotrochozoa</taxon>
        <taxon>Mollusca</taxon>
        <taxon>Bivalvia</taxon>
        <taxon>Autobranchia</taxon>
        <taxon>Pteriomorphia</taxon>
        <taxon>Arcoida</taxon>
        <taxon>Arcoidea</taxon>
        <taxon>Arcidae</taxon>
        <taxon>Tegillarca</taxon>
    </lineage>
</organism>
<keyword evidence="2" id="KW-0813">Transport</keyword>
<name>A0ABQ9FV35_TEGGR</name>
<protein>
    <recommendedName>
        <fullName evidence="8">Cation efflux protein transmembrane domain-containing protein</fullName>
    </recommendedName>
</protein>
<feature type="transmembrane region" description="Helical" evidence="7">
    <location>
        <begin position="288"/>
        <end position="310"/>
    </location>
</feature>
<keyword evidence="3 7" id="KW-0812">Transmembrane</keyword>
<dbReference type="Gene3D" id="1.20.1510.10">
    <property type="entry name" value="Cation efflux protein transmembrane domain"/>
    <property type="match status" value="1"/>
</dbReference>
<evidence type="ECO:0000256" key="2">
    <source>
        <dbReference type="ARBA" id="ARBA00022448"/>
    </source>
</evidence>